<organism evidence="2 3">
    <name type="scientific">Halomonas eurihalina</name>
    <dbReference type="NCBI Taxonomy" id="42566"/>
    <lineage>
        <taxon>Bacteria</taxon>
        <taxon>Pseudomonadati</taxon>
        <taxon>Pseudomonadota</taxon>
        <taxon>Gammaproteobacteria</taxon>
        <taxon>Oceanospirillales</taxon>
        <taxon>Halomonadaceae</taxon>
        <taxon>Halomonas</taxon>
    </lineage>
</organism>
<dbReference type="PANTHER" id="PTHR33840">
    <property type="match status" value="1"/>
</dbReference>
<keyword evidence="1" id="KW-0175">Coiled coil</keyword>
<dbReference type="EMBL" id="VTPU01000026">
    <property type="protein sequence ID" value="TZG31326.1"/>
    <property type="molecule type" value="Genomic_DNA"/>
</dbReference>
<sequence>MVDSQTLERCQAINARSEGQSSSLIGVDCQLTMEIGIFFDGMGRHLEQDLRDGRVSNIGRLYSAFPDQEKDRLGQAFRRLYLPGLGAPYEENVQENFEATLRRASSEAVDGVEGHLRGGITGAVKDAAFDTKGAWWEVFGRSWRGSLTKPWEWAKSLKEGAIRTGTEVFEPIRDTPLLANLIMSGAATRQSAAIEQFRGAVGDASASSEMPLGKIRVSVFGFDFGAAMAKSFVRELLEEVCEQVDDRYEFDGSEVQVVFAGLFDCVDRTLPELGPLDSYHPLAPVLDDGGPLHSGCRRALHLVAAHERRFYRRCRPLGPLQDDWREILQPGISDDIGGGLKPDEQKVSAELSLAALHRMYRNARRSGVPFPSLEDLQEQDVVTSRLFELNDQVDGYSIVSLRRYYERLADGALTPSEENFQKHTELYLAWLAHRYREYQATRQALESQLNELPDRTASGVLGVPVASLAVSPDEWEGIEVEAEEAEHGLERLETEWGWLEDVDQEARQIRTLFLSSDGMTRRQARVTMKYEYRMAEAWWHWTRESEPPALPEAVELLFAYGLHDKRPEEQRMRNRQMTLGGYHFFAWRHLDVPDSEEGLNLDSLVGLMDTTAPE</sequence>
<proteinExistence type="predicted"/>
<name>A0A5D9CIM2_HALER</name>
<dbReference type="Proteomes" id="UP000324260">
    <property type="component" value="Unassembled WGS sequence"/>
</dbReference>
<dbReference type="OrthoDB" id="4378831at2"/>
<protein>
    <submittedName>
        <fullName evidence="2">DUF2235 domain-containing protein</fullName>
    </submittedName>
</protein>
<comment type="caution">
    <text evidence="2">The sequence shown here is derived from an EMBL/GenBank/DDBJ whole genome shotgun (WGS) entry which is preliminary data.</text>
</comment>
<dbReference type="RefSeq" id="WP_149323554.1">
    <property type="nucleotide sequence ID" value="NZ_JARWAH010000006.1"/>
</dbReference>
<evidence type="ECO:0000313" key="2">
    <source>
        <dbReference type="EMBL" id="TZG31326.1"/>
    </source>
</evidence>
<reference evidence="2 3" key="1">
    <citation type="submission" date="2019-08" db="EMBL/GenBank/DDBJ databases">
        <title>Draft Genome Sequence of Halomonas eurihalina Isolated from Preserved Hide-surface.</title>
        <authorList>
            <person name="Hussain S.A."/>
            <person name="Xu A."/>
            <person name="Sarker M."/>
            <person name="Sommers C."/>
        </authorList>
    </citation>
    <scope>NUCLEOTIDE SEQUENCE [LARGE SCALE GENOMIC DNA]</scope>
    <source>
        <strain evidence="2 3">MS1</strain>
    </source>
</reference>
<dbReference type="AlphaFoldDB" id="A0A5D9CIM2"/>
<evidence type="ECO:0000313" key="3">
    <source>
        <dbReference type="Proteomes" id="UP000324260"/>
    </source>
</evidence>
<dbReference type="PANTHER" id="PTHR33840:SF1">
    <property type="entry name" value="TLE1 PHOSPHOLIPASE DOMAIN-CONTAINING PROTEIN"/>
    <property type="match status" value="1"/>
</dbReference>
<keyword evidence="3" id="KW-1185">Reference proteome</keyword>
<feature type="coiled-coil region" evidence="1">
    <location>
        <begin position="435"/>
        <end position="495"/>
    </location>
</feature>
<evidence type="ECO:0000256" key="1">
    <source>
        <dbReference type="SAM" id="Coils"/>
    </source>
</evidence>
<accession>A0A5D9CIM2</accession>
<gene>
    <name evidence="2" type="ORF">FZZ93_17335</name>
</gene>